<protein>
    <recommendedName>
        <fullName evidence="3">ATP-binding protein</fullName>
    </recommendedName>
</protein>
<dbReference type="eggNOG" id="COG2172">
    <property type="taxonomic scope" value="Bacteria"/>
</dbReference>
<proteinExistence type="predicted"/>
<evidence type="ECO:0008006" key="3">
    <source>
        <dbReference type="Google" id="ProtNLM"/>
    </source>
</evidence>
<dbReference type="STRING" id="557598.LHK_00421"/>
<accession>C1DBL9</accession>
<evidence type="ECO:0000313" key="1">
    <source>
        <dbReference type="EMBL" id="ACO73416.1"/>
    </source>
</evidence>
<name>C1DBL9_LARHH</name>
<dbReference type="KEGG" id="lhk:LHK_00421"/>
<sequence>MKKLSKKNLWYWPILSKKRGESALTEKKKKKEEKKSKDPASNKFYEIKAPRVFSLLDIKQRADVINFLKKIRQNTLKKPHKPTRIDFRQTEKMVSCGTLLFIAELDRILRATDNAVEIRCRMPKDKIVKQVLQQVGILNLLKRYPRIKNEFDASVKHWHFATGIQTDATDFDSILTEMEGKITPKLSTSIFKGVTEAMTNSCHHAYEETRNDELGRLEEKRWWMFSQEHEGKISVTFCDLGIGIPRSIPKETKESVGWRATLSSFMENFRSDQQEPALIKAAIEIGKTRTNKPNRGLGLKQIVETIDATDGGNIFIFSNYGVYGINSNKKCKAKEILIQYSDSIMGTLIQWNMPIATKVVNHGKNNCD</sequence>
<gene>
    <name evidence="1" type="ordered locus">LHK_00421</name>
</gene>
<keyword evidence="2" id="KW-1185">Reference proteome</keyword>
<dbReference type="HOGENOM" id="CLU_065802_0_0_4"/>
<reference evidence="1 2" key="1">
    <citation type="journal article" date="2009" name="PLoS Genet.">
        <title>The complete genome and proteome of Laribacter hongkongensis reveal potential mechanisms for adaptations to different temperatures and habitats.</title>
        <authorList>
            <person name="Woo P.C."/>
            <person name="Lau S.K."/>
            <person name="Tse H."/>
            <person name="Teng J.L."/>
            <person name="Curreem S.O."/>
            <person name="Tsang A.K."/>
            <person name="Fan R.Y."/>
            <person name="Wong G.K."/>
            <person name="Huang Y."/>
            <person name="Loman N.J."/>
            <person name="Snyder L.A."/>
            <person name="Cai J.J."/>
            <person name="Huang J.D."/>
            <person name="Mak W."/>
            <person name="Pallen M.J."/>
            <person name="Lok S."/>
            <person name="Yuen K.Y."/>
        </authorList>
    </citation>
    <scope>NUCLEOTIDE SEQUENCE [LARGE SCALE GENOMIC DNA]</scope>
    <source>
        <strain evidence="1 2">HLHK9</strain>
    </source>
</reference>
<evidence type="ECO:0000313" key="2">
    <source>
        <dbReference type="Proteomes" id="UP000002010"/>
    </source>
</evidence>
<dbReference type="EMBL" id="CP001154">
    <property type="protein sequence ID" value="ACO73416.1"/>
    <property type="molecule type" value="Genomic_DNA"/>
</dbReference>
<dbReference type="RefSeq" id="WP_012695908.1">
    <property type="nucleotide sequence ID" value="NC_012559.1"/>
</dbReference>
<dbReference type="AlphaFoldDB" id="C1DBL9"/>
<dbReference type="Proteomes" id="UP000002010">
    <property type="component" value="Chromosome"/>
</dbReference>
<organism evidence="1 2">
    <name type="scientific">Laribacter hongkongensis (strain HLHK9)</name>
    <dbReference type="NCBI Taxonomy" id="557598"/>
    <lineage>
        <taxon>Bacteria</taxon>
        <taxon>Pseudomonadati</taxon>
        <taxon>Pseudomonadota</taxon>
        <taxon>Betaproteobacteria</taxon>
        <taxon>Neisseriales</taxon>
        <taxon>Aquaspirillaceae</taxon>
        <taxon>Laribacter</taxon>
    </lineage>
</organism>